<dbReference type="GO" id="GO:0020037">
    <property type="term" value="F:heme binding"/>
    <property type="evidence" value="ECO:0007669"/>
    <property type="project" value="InterPro"/>
</dbReference>
<protein>
    <submittedName>
        <fullName evidence="11">Guanylate cyclase</fullName>
    </submittedName>
</protein>
<feature type="domain" description="Plant heme peroxidase family profile" evidence="9">
    <location>
        <begin position="357"/>
        <end position="576"/>
    </location>
</feature>
<dbReference type="PROSITE" id="PS50125">
    <property type="entry name" value="GUANYLATE_CYCLASE_2"/>
    <property type="match status" value="1"/>
</dbReference>
<dbReference type="GO" id="GO:0035556">
    <property type="term" value="P:intracellular signal transduction"/>
    <property type="evidence" value="ECO:0007669"/>
    <property type="project" value="InterPro"/>
</dbReference>
<dbReference type="InterPro" id="IPR000823">
    <property type="entry name" value="Peroxidase_pln"/>
</dbReference>
<evidence type="ECO:0000256" key="2">
    <source>
        <dbReference type="ARBA" id="ARBA00001913"/>
    </source>
</evidence>
<gene>
    <name evidence="11" type="ORF">EHQ81_15390</name>
    <name evidence="12" type="ORF">EHQ82_17215</name>
</gene>
<comment type="cofactor">
    <cofactor evidence="2">
        <name>Ca(2+)</name>
        <dbReference type="ChEBI" id="CHEBI:29108"/>
    </cofactor>
</comment>
<dbReference type="InterPro" id="IPR000629">
    <property type="entry name" value="RNA-helicase_DEAD-box_CS"/>
</dbReference>
<dbReference type="InterPro" id="IPR050697">
    <property type="entry name" value="Adenylyl/Guanylyl_Cyclase_3/4"/>
</dbReference>
<dbReference type="EMBL" id="RQGV01000018">
    <property type="protein sequence ID" value="TGM12443.1"/>
    <property type="molecule type" value="Genomic_DNA"/>
</dbReference>
<reference evidence="12" key="1">
    <citation type="submission" date="2018-10" db="EMBL/GenBank/DDBJ databases">
        <authorList>
            <person name="Vincent A.T."/>
            <person name="Schiettekatte O."/>
            <person name="Bourhy P."/>
            <person name="Veyrier F.J."/>
            <person name="Picardeau M."/>
        </authorList>
    </citation>
    <scope>NUCLEOTIDE SEQUENCE</scope>
    <source>
        <strain evidence="12">201702406</strain>
    </source>
</reference>
<evidence type="ECO:0000256" key="5">
    <source>
        <dbReference type="ARBA" id="ARBA00022723"/>
    </source>
</evidence>
<dbReference type="CDD" id="cd00207">
    <property type="entry name" value="fer2"/>
    <property type="match status" value="1"/>
</dbReference>
<evidence type="ECO:0000256" key="1">
    <source>
        <dbReference type="ARBA" id="ARBA00000189"/>
    </source>
</evidence>
<dbReference type="Gene3D" id="3.30.70.1230">
    <property type="entry name" value="Nucleotide cyclase"/>
    <property type="match status" value="1"/>
</dbReference>
<keyword evidence="7" id="KW-0472">Membrane</keyword>
<evidence type="ECO:0000259" key="9">
    <source>
        <dbReference type="PROSITE" id="PS50873"/>
    </source>
</evidence>
<dbReference type="InterPro" id="IPR001041">
    <property type="entry name" value="2Fe-2S_ferredoxin-type"/>
</dbReference>
<evidence type="ECO:0000256" key="6">
    <source>
        <dbReference type="ARBA" id="ARBA00023004"/>
    </source>
</evidence>
<evidence type="ECO:0000256" key="4">
    <source>
        <dbReference type="ARBA" id="ARBA00022475"/>
    </source>
</evidence>
<feature type="domain" description="2Fe-2S ferredoxin-type" evidence="10">
    <location>
        <begin position="34"/>
        <end position="137"/>
    </location>
</feature>
<dbReference type="EMBL" id="RQGU01000130">
    <property type="protein sequence ID" value="TGM14512.1"/>
    <property type="molecule type" value="Genomic_DNA"/>
</dbReference>
<dbReference type="OrthoDB" id="9810588at2"/>
<dbReference type="PRINTS" id="PR00458">
    <property type="entry name" value="PEROXIDASE"/>
</dbReference>
<comment type="caution">
    <text evidence="11">The sequence shown here is derived from an EMBL/GenBank/DDBJ whole genome shotgun (WGS) entry which is preliminary data.</text>
</comment>
<sequence>MVFHDRILVELGIRRGKKEFPARTKRIFLFLESVMIKIIFENDKEVFLEPSELNKSLLQISLDADIPHIHACGGNARCSTCRVLIQEGDEHLLPRNEKETALAQKKGFPDNVRLACQTKTTGDIVLRRLVIDEADKALASTFSDLISGIEKPVAILFSDIRGFTGFSESHLPYDVIHILNRYFYRMGDKVLKYGGIIDKYIGDGLMAIFGLEDPDPVRANLNAIRSALEMRSELESLNTYLQNHLGSEFEIGIGINYGTAILGKLGHPLSMSFTAIGDTVNSASRIETTTKKAGAKILVSQKVYESVKERIQKGRSFETKLKGKTGNYRVHEVLGTKNNCEGSTWQETGYRIWDKIDPTEVGAWLRMVFHASSIFSADGEWLGLEGSIRFPSILNDENNRGVAKQIEEIIHLREEMEKEGRVGIPSLSDMIALSGALALQKAGGPQVHILTGRKDANYPSGRMLMPVDSPDVKDSLDYFSMMGFSTRDTVLLMGVHTLGWHSKGSFTETPNIFNNHYFRDLLLDGGVRMLATDRALLGSEETKRMVMEYALNESLFFKDFQGLYQRLVEQKRLEES</sequence>
<evidence type="ECO:0000256" key="3">
    <source>
        <dbReference type="ARBA" id="ARBA00004651"/>
    </source>
</evidence>
<dbReference type="SUPFAM" id="SSF48113">
    <property type="entry name" value="Heme-dependent peroxidases"/>
    <property type="match status" value="1"/>
</dbReference>
<dbReference type="GO" id="GO:0006979">
    <property type="term" value="P:response to oxidative stress"/>
    <property type="evidence" value="ECO:0007669"/>
    <property type="project" value="InterPro"/>
</dbReference>
<evidence type="ECO:0000313" key="13">
    <source>
        <dbReference type="Proteomes" id="UP000297832"/>
    </source>
</evidence>
<keyword evidence="4" id="KW-1003">Cell membrane</keyword>
<dbReference type="PANTHER" id="PTHR43081:SF17">
    <property type="entry name" value="BLL5647 PROTEIN"/>
    <property type="match status" value="1"/>
</dbReference>
<dbReference type="Pfam" id="PF00141">
    <property type="entry name" value="peroxidase"/>
    <property type="match status" value="1"/>
</dbReference>
<evidence type="ECO:0000313" key="12">
    <source>
        <dbReference type="EMBL" id="TGM14512.1"/>
    </source>
</evidence>
<keyword evidence="5" id="KW-0479">Metal-binding</keyword>
<evidence type="ECO:0000259" key="8">
    <source>
        <dbReference type="PROSITE" id="PS50125"/>
    </source>
</evidence>
<accession>A0A4R9G4W8</accession>
<dbReference type="Pfam" id="PF00211">
    <property type="entry name" value="Guanylate_cyc"/>
    <property type="match status" value="1"/>
</dbReference>
<dbReference type="GO" id="GO:0046872">
    <property type="term" value="F:metal ion binding"/>
    <property type="evidence" value="ECO:0007669"/>
    <property type="project" value="UniProtKB-KW"/>
</dbReference>
<dbReference type="GO" id="GO:0140825">
    <property type="term" value="F:lactoperoxidase activity"/>
    <property type="evidence" value="ECO:0007669"/>
    <property type="project" value="UniProtKB-EC"/>
</dbReference>
<dbReference type="SUPFAM" id="SSF55073">
    <property type="entry name" value="Nucleotide cyclase"/>
    <property type="match status" value="1"/>
</dbReference>
<dbReference type="PROSITE" id="PS00435">
    <property type="entry name" value="PEROXIDASE_1"/>
    <property type="match status" value="1"/>
</dbReference>
<dbReference type="InterPro" id="IPR001054">
    <property type="entry name" value="A/G_cyclase"/>
</dbReference>
<dbReference type="PRINTS" id="PR00461">
    <property type="entry name" value="PLPEROXIDASE"/>
</dbReference>
<dbReference type="AlphaFoldDB" id="A0A4R9G4W8"/>
<dbReference type="GO" id="GO:0120545">
    <property type="term" value="F:nucleic acid conformation isomerase activity"/>
    <property type="evidence" value="ECO:0007669"/>
    <property type="project" value="UniProtKB-ARBA"/>
</dbReference>
<dbReference type="SMART" id="SM00044">
    <property type="entry name" value="CYCc"/>
    <property type="match status" value="1"/>
</dbReference>
<dbReference type="InterPro" id="IPR029787">
    <property type="entry name" value="Nucleotide_cyclase"/>
</dbReference>
<dbReference type="Proteomes" id="UP000297832">
    <property type="component" value="Unassembled WGS sequence"/>
</dbReference>
<keyword evidence="6" id="KW-0408">Iron</keyword>
<proteinExistence type="predicted"/>
<dbReference type="Gene3D" id="1.10.520.10">
    <property type="match status" value="1"/>
</dbReference>
<dbReference type="InterPro" id="IPR019793">
    <property type="entry name" value="Peroxidases_heam-ligand_BS"/>
</dbReference>
<dbReference type="GO" id="GO:0051536">
    <property type="term" value="F:iron-sulfur cluster binding"/>
    <property type="evidence" value="ECO:0007669"/>
    <property type="project" value="InterPro"/>
</dbReference>
<dbReference type="GO" id="GO:0004016">
    <property type="term" value="F:adenylate cyclase activity"/>
    <property type="evidence" value="ECO:0007669"/>
    <property type="project" value="UniProtKB-ARBA"/>
</dbReference>
<dbReference type="Proteomes" id="UP000298057">
    <property type="component" value="Unassembled WGS sequence"/>
</dbReference>
<evidence type="ECO:0000313" key="14">
    <source>
        <dbReference type="Proteomes" id="UP000298057"/>
    </source>
</evidence>
<dbReference type="CDD" id="cd00314">
    <property type="entry name" value="plant_peroxidase_like"/>
    <property type="match status" value="1"/>
</dbReference>
<dbReference type="PROSITE" id="PS50873">
    <property type="entry name" value="PEROXIDASE_4"/>
    <property type="match status" value="1"/>
</dbReference>
<dbReference type="InterPro" id="IPR012675">
    <property type="entry name" value="Beta-grasp_dom_sf"/>
</dbReference>
<comment type="subcellular location">
    <subcellularLocation>
        <location evidence="3">Cell membrane</location>
        <topology evidence="3">Multi-pass membrane protein</topology>
    </subcellularLocation>
</comment>
<dbReference type="PROSITE" id="PS51085">
    <property type="entry name" value="2FE2S_FER_2"/>
    <property type="match status" value="1"/>
</dbReference>
<dbReference type="PROSITE" id="PS00039">
    <property type="entry name" value="DEAD_ATP_HELICASE"/>
    <property type="match status" value="1"/>
</dbReference>
<dbReference type="InterPro" id="IPR036010">
    <property type="entry name" value="2Fe-2S_ferredoxin-like_sf"/>
</dbReference>
<dbReference type="InterPro" id="IPR010255">
    <property type="entry name" value="Haem_peroxidase_sf"/>
</dbReference>
<dbReference type="CDD" id="cd07302">
    <property type="entry name" value="CHD"/>
    <property type="match status" value="1"/>
</dbReference>
<dbReference type="Gene3D" id="3.10.20.30">
    <property type="match status" value="1"/>
</dbReference>
<dbReference type="GO" id="GO:0005886">
    <property type="term" value="C:plasma membrane"/>
    <property type="evidence" value="ECO:0007669"/>
    <property type="project" value="UniProtKB-SubCell"/>
</dbReference>
<dbReference type="InterPro" id="IPR002016">
    <property type="entry name" value="Haem_peroxidase"/>
</dbReference>
<dbReference type="SUPFAM" id="SSF54292">
    <property type="entry name" value="2Fe-2S ferredoxin-like"/>
    <property type="match status" value="1"/>
</dbReference>
<evidence type="ECO:0000313" key="11">
    <source>
        <dbReference type="EMBL" id="TGM12443.1"/>
    </source>
</evidence>
<name>A0A4R9G4W8_9LEPT</name>
<reference evidence="13 14" key="2">
    <citation type="journal article" date="2019" name="PLoS Negl. Trop. Dis.">
        <title>Revisiting the worldwide diversity of Leptospira species in the environment.</title>
        <authorList>
            <person name="Vincent A.T."/>
            <person name="Schiettekatte O."/>
            <person name="Bourhy P."/>
            <person name="Veyrier F.J."/>
            <person name="Picardeau M."/>
        </authorList>
    </citation>
    <scope>NUCLEOTIDE SEQUENCE [LARGE SCALE GENOMIC DNA]</scope>
    <source>
        <strain evidence="11 13">201702405</strain>
        <strain evidence="14">201702406</strain>
    </source>
</reference>
<comment type="catalytic activity">
    <reaction evidence="1">
        <text>2 a phenolic donor + H2O2 = 2 a phenolic radical donor + 2 H2O</text>
        <dbReference type="Rhea" id="RHEA:56136"/>
        <dbReference type="ChEBI" id="CHEBI:15377"/>
        <dbReference type="ChEBI" id="CHEBI:16240"/>
        <dbReference type="ChEBI" id="CHEBI:139520"/>
        <dbReference type="ChEBI" id="CHEBI:139521"/>
        <dbReference type="EC" id="1.11.1.7"/>
    </reaction>
</comment>
<dbReference type="GO" id="GO:0006171">
    <property type="term" value="P:cAMP biosynthetic process"/>
    <property type="evidence" value="ECO:0007669"/>
    <property type="project" value="TreeGrafter"/>
</dbReference>
<dbReference type="Gene3D" id="1.10.420.10">
    <property type="entry name" value="Peroxidase, domain 2"/>
    <property type="match status" value="1"/>
</dbReference>
<evidence type="ECO:0000259" key="10">
    <source>
        <dbReference type="PROSITE" id="PS51085"/>
    </source>
</evidence>
<feature type="domain" description="Guanylate cyclase" evidence="8">
    <location>
        <begin position="154"/>
        <end position="287"/>
    </location>
</feature>
<dbReference type="Pfam" id="PF00111">
    <property type="entry name" value="Fer2"/>
    <property type="match status" value="1"/>
</dbReference>
<dbReference type="PANTHER" id="PTHR43081">
    <property type="entry name" value="ADENYLATE CYCLASE, TERMINAL-DIFFERENTIATION SPECIFIC-RELATED"/>
    <property type="match status" value="1"/>
</dbReference>
<keyword evidence="14" id="KW-1185">Reference proteome</keyword>
<organism evidence="11 13">
    <name type="scientific">Leptospira selangorensis</name>
    <dbReference type="NCBI Taxonomy" id="2484982"/>
    <lineage>
        <taxon>Bacteria</taxon>
        <taxon>Pseudomonadati</taxon>
        <taxon>Spirochaetota</taxon>
        <taxon>Spirochaetia</taxon>
        <taxon>Leptospirales</taxon>
        <taxon>Leptospiraceae</taxon>
        <taxon>Leptospira</taxon>
    </lineage>
</organism>
<evidence type="ECO:0000256" key="7">
    <source>
        <dbReference type="ARBA" id="ARBA00023136"/>
    </source>
</evidence>